<proteinExistence type="predicted"/>
<evidence type="ECO:0000313" key="3">
    <source>
        <dbReference type="EMBL" id="BDD86658.1"/>
    </source>
</evidence>
<feature type="chain" id="PRO_5045195833" evidence="2">
    <location>
        <begin position="26"/>
        <end position="138"/>
    </location>
</feature>
<sequence length="138" mass="15111">MKRRMTKLMSTVVTLLFVFSLVPFVSTTDHTAQLRDAITMVRLLQHPEKQPDTSFKTIFSRTIISLQTAAGLASIFTHQQSETDAEAKLSVSVQLPFLPAPALDVEVPIAETADIPSQPSPNYRSHITAPPSPPPLCS</sequence>
<organism evidence="3 4">
    <name type="scientific">Desulfofustis limnaeus</name>
    <dbReference type="NCBI Taxonomy" id="2740163"/>
    <lineage>
        <taxon>Bacteria</taxon>
        <taxon>Pseudomonadati</taxon>
        <taxon>Thermodesulfobacteriota</taxon>
        <taxon>Desulfobulbia</taxon>
        <taxon>Desulfobulbales</taxon>
        <taxon>Desulfocapsaceae</taxon>
        <taxon>Desulfofustis</taxon>
    </lineage>
</organism>
<evidence type="ECO:0000256" key="2">
    <source>
        <dbReference type="SAM" id="SignalP"/>
    </source>
</evidence>
<name>A0ABN6M1A9_9BACT</name>
<accession>A0ABN6M1A9</accession>
<keyword evidence="2" id="KW-0732">Signal</keyword>
<evidence type="ECO:0000256" key="1">
    <source>
        <dbReference type="SAM" id="MobiDB-lite"/>
    </source>
</evidence>
<dbReference type="EMBL" id="AP025516">
    <property type="protein sequence ID" value="BDD86658.1"/>
    <property type="molecule type" value="Genomic_DNA"/>
</dbReference>
<evidence type="ECO:0000313" key="4">
    <source>
        <dbReference type="Proteomes" id="UP000830055"/>
    </source>
</evidence>
<gene>
    <name evidence="3" type="ORF">DPPLL_10230</name>
</gene>
<feature type="compositionally biased region" description="Polar residues" evidence="1">
    <location>
        <begin position="115"/>
        <end position="125"/>
    </location>
</feature>
<keyword evidence="4" id="KW-1185">Reference proteome</keyword>
<protein>
    <submittedName>
        <fullName evidence="3">Uncharacterized protein</fullName>
    </submittedName>
</protein>
<reference evidence="3 4" key="1">
    <citation type="submission" date="2022-01" db="EMBL/GenBank/DDBJ databases">
        <title>Desulfofustis limnae sp. nov., a novel mesophilic sulfate-reducing bacterium isolated from marsh soil.</title>
        <authorList>
            <person name="Watanabe M."/>
            <person name="Takahashi A."/>
            <person name="Kojima H."/>
            <person name="Fukui M."/>
        </authorList>
    </citation>
    <scope>NUCLEOTIDE SEQUENCE [LARGE SCALE GENOMIC DNA]</scope>
    <source>
        <strain evidence="3 4">PPLL</strain>
    </source>
</reference>
<feature type="signal peptide" evidence="2">
    <location>
        <begin position="1"/>
        <end position="25"/>
    </location>
</feature>
<feature type="region of interest" description="Disordered" evidence="1">
    <location>
        <begin position="113"/>
        <end position="138"/>
    </location>
</feature>
<dbReference type="Proteomes" id="UP000830055">
    <property type="component" value="Chromosome"/>
</dbReference>